<sequence length="114" mass="12613">MRTVTLGVSSIEDTQRQMAAAFRGEQVGEFISFGTVELLWKVLTAKRWDILQAMTGHGEMTIREVARQVDRDVKAVHGDVQALLTAGVLDRTDSGRVAFPYDAVHVDFTLHKAA</sequence>
<organism evidence="1 2">
    <name type="scientific">Acidiphilium acidophilum</name>
    <name type="common">Thiobacillus acidophilus</name>
    <dbReference type="NCBI Taxonomy" id="76588"/>
    <lineage>
        <taxon>Bacteria</taxon>
        <taxon>Pseudomonadati</taxon>
        <taxon>Pseudomonadota</taxon>
        <taxon>Alphaproteobacteria</taxon>
        <taxon>Acetobacterales</taxon>
        <taxon>Acidocellaceae</taxon>
        <taxon>Acidiphilium</taxon>
    </lineage>
</organism>
<protein>
    <submittedName>
        <fullName evidence="1">Transcriptional regulator</fullName>
    </submittedName>
</protein>
<proteinExistence type="predicted"/>
<accession>A0AAW9DLT1</accession>
<evidence type="ECO:0000313" key="2">
    <source>
        <dbReference type="Proteomes" id="UP001279553"/>
    </source>
</evidence>
<dbReference type="AlphaFoldDB" id="A0AAW9DLT1"/>
<keyword evidence="2" id="KW-1185">Reference proteome</keyword>
<comment type="caution">
    <text evidence="1">The sequence shown here is derived from an EMBL/GenBank/DDBJ whole genome shotgun (WGS) entry which is preliminary data.</text>
</comment>
<reference evidence="1 2" key="1">
    <citation type="submission" date="2023-11" db="EMBL/GenBank/DDBJ databases">
        <title>MicrobeMod: A computational toolkit for identifying prokaryotic methylation and restriction-modification with nanopore sequencing.</title>
        <authorList>
            <person name="Crits-Christoph A."/>
            <person name="Kang S.C."/>
            <person name="Lee H."/>
            <person name="Ostrov N."/>
        </authorList>
    </citation>
    <scope>NUCLEOTIDE SEQUENCE [LARGE SCALE GENOMIC DNA]</scope>
    <source>
        <strain evidence="1 2">DSMZ 700</strain>
    </source>
</reference>
<dbReference type="InterPro" id="IPR036388">
    <property type="entry name" value="WH-like_DNA-bd_sf"/>
</dbReference>
<dbReference type="Pfam" id="PF25212">
    <property type="entry name" value="HVO_A0114"/>
    <property type="match status" value="1"/>
</dbReference>
<dbReference type="EMBL" id="JAWXYB010000013">
    <property type="protein sequence ID" value="MDX5929626.1"/>
    <property type="molecule type" value="Genomic_DNA"/>
</dbReference>
<dbReference type="RefSeq" id="WP_319612672.1">
    <property type="nucleotide sequence ID" value="NZ_JAWXYB010000013.1"/>
</dbReference>
<gene>
    <name evidence="1" type="ORF">SIL87_02445</name>
</gene>
<evidence type="ECO:0000313" key="1">
    <source>
        <dbReference type="EMBL" id="MDX5929626.1"/>
    </source>
</evidence>
<dbReference type="Proteomes" id="UP001279553">
    <property type="component" value="Unassembled WGS sequence"/>
</dbReference>
<dbReference type="SUPFAM" id="SSF46785">
    <property type="entry name" value="Winged helix' DNA-binding domain"/>
    <property type="match status" value="1"/>
</dbReference>
<name>A0AAW9DLT1_ACIAO</name>
<dbReference type="Gene3D" id="1.10.10.10">
    <property type="entry name" value="Winged helix-like DNA-binding domain superfamily/Winged helix DNA-binding domain"/>
    <property type="match status" value="1"/>
</dbReference>
<dbReference type="InterPro" id="IPR036390">
    <property type="entry name" value="WH_DNA-bd_sf"/>
</dbReference>